<comment type="caution">
    <text evidence="7">The sequence shown here is derived from an EMBL/GenBank/DDBJ whole genome shotgun (WGS) entry which is preliminary data.</text>
</comment>
<evidence type="ECO:0000256" key="2">
    <source>
        <dbReference type="ARBA" id="ARBA00022630"/>
    </source>
</evidence>
<keyword evidence="2" id="KW-0285">Flavoprotein</keyword>
<dbReference type="AlphaFoldDB" id="A0A1J7C4A2"/>
<dbReference type="Gene3D" id="3.50.50.60">
    <property type="entry name" value="FAD/NAD(P)-binding domain"/>
    <property type="match status" value="2"/>
</dbReference>
<dbReference type="STRING" id="1428644.BIV57_16600"/>
<dbReference type="EMBL" id="MLCF01000098">
    <property type="protein sequence ID" value="OIV36376.1"/>
    <property type="molecule type" value="Genomic_DNA"/>
</dbReference>
<evidence type="ECO:0000259" key="6">
    <source>
        <dbReference type="Pfam" id="PF14759"/>
    </source>
</evidence>
<comment type="cofactor">
    <cofactor evidence="1">
        <name>FAD</name>
        <dbReference type="ChEBI" id="CHEBI:57692"/>
    </cofactor>
</comment>
<dbReference type="InterPro" id="IPR023753">
    <property type="entry name" value="FAD/NAD-binding_dom"/>
</dbReference>
<sequence length="425" mass="45264">MVTAERGIVIVGAGLAGAKAAEELRDAGYDGRVILVGRELTAPYDRPPLSKDYLTGAQERDEAFVHASGWYAEHDVELHLGQPATAIDREAKEVVLADDTRLPYDRLLLATGSDARTLDVPGADLAGIHVLRTMPDAERLRSTLRTLGRDNGHLLVVGAGWLGLEIAAAARGHGAEVTVAETAPTALHAVLGAEIGSVFEDMHRAHGVRFEFGAQIAEFRGHDGMVLAAATRDGEELPAHAVAVAIGAAPCLALPRGAGLELAERDEGGGVLVDEQLRTSDPDVFAAGDIVSAPWAALGGRRLRVEHWACAGDGGPVAARAMLGEKPEGPATWQAKVPYFFTDQYALGMEYAGWAPPGHYDQVVVRGEAGEESEWMAFWLKEGRIAAGMNVNVWDVNEQIQQLIREDRPVDLTALADPAVPLTDL</sequence>
<protein>
    <submittedName>
        <fullName evidence="7">FAD-dependent oxidoreductase</fullName>
    </submittedName>
</protein>
<evidence type="ECO:0000256" key="3">
    <source>
        <dbReference type="ARBA" id="ARBA00022827"/>
    </source>
</evidence>
<dbReference type="InterPro" id="IPR036188">
    <property type="entry name" value="FAD/NAD-bd_sf"/>
</dbReference>
<proteinExistence type="predicted"/>
<dbReference type="PRINTS" id="PR00411">
    <property type="entry name" value="PNDRDTASEI"/>
</dbReference>
<name>A0A1J7C4A2_9ACTN</name>
<dbReference type="InterPro" id="IPR016156">
    <property type="entry name" value="FAD/NAD-linked_Rdtase_dimer_sf"/>
</dbReference>
<evidence type="ECO:0000313" key="8">
    <source>
        <dbReference type="Proteomes" id="UP000243342"/>
    </source>
</evidence>
<dbReference type="Pfam" id="PF14759">
    <property type="entry name" value="Reductase_C"/>
    <property type="match status" value="1"/>
</dbReference>
<accession>A0A1J7C4A2</accession>
<reference evidence="7 8" key="1">
    <citation type="submission" date="2016-10" db="EMBL/GenBank/DDBJ databases">
        <title>Genome sequence of Streptomyces gilvigriseus MUSC 26.</title>
        <authorList>
            <person name="Lee L.-H."/>
            <person name="Ser H.-L."/>
        </authorList>
    </citation>
    <scope>NUCLEOTIDE SEQUENCE [LARGE SCALE GENOMIC DNA]</scope>
    <source>
        <strain evidence="7 8">MUSC 26</strain>
    </source>
</reference>
<evidence type="ECO:0000313" key="7">
    <source>
        <dbReference type="EMBL" id="OIV36376.1"/>
    </source>
</evidence>
<dbReference type="GO" id="GO:0005737">
    <property type="term" value="C:cytoplasm"/>
    <property type="evidence" value="ECO:0007669"/>
    <property type="project" value="TreeGrafter"/>
</dbReference>
<dbReference type="PRINTS" id="PR00368">
    <property type="entry name" value="FADPNR"/>
</dbReference>
<keyword evidence="4" id="KW-0560">Oxidoreductase</keyword>
<feature type="domain" description="FAD/NAD(P)-binding" evidence="5">
    <location>
        <begin position="8"/>
        <end position="313"/>
    </location>
</feature>
<gene>
    <name evidence="7" type="ORF">BIV57_16600</name>
</gene>
<dbReference type="SUPFAM" id="SSF55424">
    <property type="entry name" value="FAD/NAD-linked reductases, dimerisation (C-terminal) domain"/>
    <property type="match status" value="1"/>
</dbReference>
<dbReference type="RefSeq" id="WP_071657664.1">
    <property type="nucleotide sequence ID" value="NZ_MLCF01000098.1"/>
</dbReference>
<dbReference type="InterPro" id="IPR050446">
    <property type="entry name" value="FAD-oxidoreductase/Apoptosis"/>
</dbReference>
<dbReference type="SUPFAM" id="SSF51905">
    <property type="entry name" value="FAD/NAD(P)-binding domain"/>
    <property type="match status" value="2"/>
</dbReference>
<dbReference type="GO" id="GO:0016651">
    <property type="term" value="F:oxidoreductase activity, acting on NAD(P)H"/>
    <property type="evidence" value="ECO:0007669"/>
    <property type="project" value="TreeGrafter"/>
</dbReference>
<dbReference type="PANTHER" id="PTHR43557:SF2">
    <property type="entry name" value="RIESKE DOMAIN-CONTAINING PROTEIN-RELATED"/>
    <property type="match status" value="1"/>
</dbReference>
<dbReference type="Pfam" id="PF07992">
    <property type="entry name" value="Pyr_redox_2"/>
    <property type="match status" value="1"/>
</dbReference>
<dbReference type="OrthoDB" id="1145at2"/>
<keyword evidence="8" id="KW-1185">Reference proteome</keyword>
<evidence type="ECO:0000256" key="1">
    <source>
        <dbReference type="ARBA" id="ARBA00001974"/>
    </source>
</evidence>
<dbReference type="Gene3D" id="3.30.390.30">
    <property type="match status" value="1"/>
</dbReference>
<dbReference type="InterPro" id="IPR028202">
    <property type="entry name" value="Reductase_C"/>
</dbReference>
<dbReference type="PANTHER" id="PTHR43557">
    <property type="entry name" value="APOPTOSIS-INDUCING FACTOR 1"/>
    <property type="match status" value="1"/>
</dbReference>
<evidence type="ECO:0000259" key="5">
    <source>
        <dbReference type="Pfam" id="PF07992"/>
    </source>
</evidence>
<organism evidence="7 8">
    <name type="scientific">Mangrovactinospora gilvigrisea</name>
    <dbReference type="NCBI Taxonomy" id="1428644"/>
    <lineage>
        <taxon>Bacteria</taxon>
        <taxon>Bacillati</taxon>
        <taxon>Actinomycetota</taxon>
        <taxon>Actinomycetes</taxon>
        <taxon>Kitasatosporales</taxon>
        <taxon>Streptomycetaceae</taxon>
        <taxon>Mangrovactinospora</taxon>
    </lineage>
</organism>
<dbReference type="Proteomes" id="UP000243342">
    <property type="component" value="Unassembled WGS sequence"/>
</dbReference>
<keyword evidence="3" id="KW-0274">FAD</keyword>
<evidence type="ECO:0000256" key="4">
    <source>
        <dbReference type="ARBA" id="ARBA00023002"/>
    </source>
</evidence>
<feature type="domain" description="Reductase C-terminal" evidence="6">
    <location>
        <begin position="339"/>
        <end position="424"/>
    </location>
</feature>